<dbReference type="PANTHER" id="PTHR35040:SF7">
    <property type="entry name" value="FIBRONECTIN TYPE-III DOMAIN-CONTAINING PROTEIN-RELATED"/>
    <property type="match status" value="1"/>
</dbReference>
<dbReference type="Proteomes" id="UP000039324">
    <property type="component" value="Unassembled WGS sequence"/>
</dbReference>
<keyword evidence="4" id="KW-1185">Reference proteome</keyword>
<feature type="chain" id="PRO_5035990813" description="GH18 domain-containing protein" evidence="1">
    <location>
        <begin position="17"/>
        <end position="269"/>
    </location>
</feature>
<reference evidence="3 5" key="2">
    <citation type="submission" date="2018-03" db="EMBL/GenBank/DDBJ databases">
        <authorList>
            <person name="Fogelqvist J."/>
        </authorList>
    </citation>
    <scope>NUCLEOTIDE SEQUENCE [LARGE SCALE GENOMIC DNA]</scope>
</reference>
<dbReference type="EMBL" id="CDSF01000107">
    <property type="protein sequence ID" value="CEP01041.1"/>
    <property type="molecule type" value="Genomic_DNA"/>
</dbReference>
<dbReference type="Proteomes" id="UP000290189">
    <property type="component" value="Unassembled WGS sequence"/>
</dbReference>
<keyword evidence="1" id="KW-0732">Signal</keyword>
<name>A0A0G4J150_PLABS</name>
<evidence type="ECO:0000256" key="1">
    <source>
        <dbReference type="SAM" id="SignalP"/>
    </source>
</evidence>
<proteinExistence type="predicted"/>
<dbReference type="InterPro" id="IPR021986">
    <property type="entry name" value="Spherulin4"/>
</dbReference>
<evidence type="ECO:0000313" key="3">
    <source>
        <dbReference type="EMBL" id="SPQ98475.1"/>
    </source>
</evidence>
<evidence type="ECO:0000313" key="4">
    <source>
        <dbReference type="Proteomes" id="UP000039324"/>
    </source>
</evidence>
<keyword evidence="3" id="KW-0496">Mitochondrion</keyword>
<evidence type="ECO:0008006" key="6">
    <source>
        <dbReference type="Google" id="ProtNLM"/>
    </source>
</evidence>
<dbReference type="AlphaFoldDB" id="A0A0G4J150"/>
<organism evidence="2 4">
    <name type="scientific">Plasmodiophora brassicae</name>
    <name type="common">Clubroot disease agent</name>
    <dbReference type="NCBI Taxonomy" id="37360"/>
    <lineage>
        <taxon>Eukaryota</taxon>
        <taxon>Sar</taxon>
        <taxon>Rhizaria</taxon>
        <taxon>Endomyxa</taxon>
        <taxon>Phytomyxea</taxon>
        <taxon>Plasmodiophorida</taxon>
        <taxon>Plasmodiophoridae</taxon>
        <taxon>Plasmodiophora</taxon>
    </lineage>
</organism>
<dbReference type="Pfam" id="PF12138">
    <property type="entry name" value="Spherulin4"/>
    <property type="match status" value="1"/>
</dbReference>
<protein>
    <recommendedName>
        <fullName evidence="6">GH18 domain-containing protein</fullName>
    </recommendedName>
</protein>
<accession>A0A0G4J150</accession>
<sequence>MRSTYALLAVVVGVAAGRLRPGVISYWDPSTTDFNTIPSGTLAVINPNSGMFVSETSYALAANVACYAFTAEQLSIRGATVLGYVPTGYFNHGCNTEGVCQTWQRIEANIAAYYSAMPMLDGIFFDEAAPSSWDCNAFAAEFAQLRALVYKYTQKAQIAYNIGIADTCIVPSMQGPNEIYALFESSMTDFTSQKATVLATIKAASSAGLQTWALVYSVTSAQLPSLVQAVNGTSLTWFYATDIGGNWQAGENTWGAPPAYWGSELALLT</sequence>
<geneLocation type="mitochondrion" evidence="3"/>
<dbReference type="PANTHER" id="PTHR35040">
    <property type="match status" value="1"/>
</dbReference>
<reference evidence="2 4" key="1">
    <citation type="submission" date="2015-02" db="EMBL/GenBank/DDBJ databases">
        <authorList>
            <person name="Chooi Y.-H."/>
        </authorList>
    </citation>
    <scope>NUCLEOTIDE SEQUENCE [LARGE SCALE GENOMIC DNA]</scope>
    <source>
        <strain evidence="2">E3</strain>
    </source>
</reference>
<evidence type="ECO:0000313" key="2">
    <source>
        <dbReference type="EMBL" id="CEP01041.1"/>
    </source>
</evidence>
<dbReference type="OrthoDB" id="5342184at2759"/>
<gene>
    <name evidence="2" type="ORF">PBRA_008353</name>
    <name evidence="3" type="ORF">PLBR_LOCUS5690</name>
</gene>
<evidence type="ECO:0000313" key="5">
    <source>
        <dbReference type="Proteomes" id="UP000290189"/>
    </source>
</evidence>
<feature type="signal peptide" evidence="1">
    <location>
        <begin position="1"/>
        <end position="16"/>
    </location>
</feature>
<dbReference type="EMBL" id="OVEO01000009">
    <property type="protein sequence ID" value="SPQ98475.1"/>
    <property type="molecule type" value="Genomic_DNA"/>
</dbReference>